<dbReference type="GO" id="GO:0046983">
    <property type="term" value="F:protein dimerization activity"/>
    <property type="evidence" value="ECO:0007669"/>
    <property type="project" value="InterPro"/>
</dbReference>
<dbReference type="InterPro" id="IPR036879">
    <property type="entry name" value="TF_MADSbox_sf"/>
</dbReference>
<dbReference type="CDD" id="cd00265">
    <property type="entry name" value="MADS_MEF2_like"/>
    <property type="match status" value="1"/>
</dbReference>
<dbReference type="InterPro" id="IPR050142">
    <property type="entry name" value="MADS-box/MEF2_TF"/>
</dbReference>
<evidence type="ECO:0000259" key="6">
    <source>
        <dbReference type="PROSITE" id="PS50066"/>
    </source>
</evidence>
<dbReference type="SMART" id="SM00432">
    <property type="entry name" value="MADS"/>
    <property type="match status" value="1"/>
</dbReference>
<dbReference type="GO" id="GO:0005634">
    <property type="term" value="C:nucleus"/>
    <property type="evidence" value="ECO:0007669"/>
    <property type="project" value="UniProtKB-SubCell"/>
</dbReference>
<evidence type="ECO:0000256" key="4">
    <source>
        <dbReference type="ARBA" id="ARBA00023163"/>
    </source>
</evidence>
<dbReference type="PROSITE" id="PS51297">
    <property type="entry name" value="K_BOX"/>
    <property type="match status" value="1"/>
</dbReference>
<evidence type="ECO:0000259" key="7">
    <source>
        <dbReference type="PROSITE" id="PS51297"/>
    </source>
</evidence>
<keyword evidence="2" id="KW-0805">Transcription regulation</keyword>
<keyword evidence="5" id="KW-0539">Nucleus</keyword>
<dbReference type="PROSITE" id="PS00350">
    <property type="entry name" value="MADS_BOX_1"/>
    <property type="match status" value="1"/>
</dbReference>
<gene>
    <name evidence="8" type="ORF">RND81_05G100500</name>
</gene>
<keyword evidence="9" id="KW-1185">Reference proteome</keyword>
<organism evidence="8 9">
    <name type="scientific">Saponaria officinalis</name>
    <name type="common">Common soapwort</name>
    <name type="synonym">Lychnis saponaria</name>
    <dbReference type="NCBI Taxonomy" id="3572"/>
    <lineage>
        <taxon>Eukaryota</taxon>
        <taxon>Viridiplantae</taxon>
        <taxon>Streptophyta</taxon>
        <taxon>Embryophyta</taxon>
        <taxon>Tracheophyta</taxon>
        <taxon>Spermatophyta</taxon>
        <taxon>Magnoliopsida</taxon>
        <taxon>eudicotyledons</taxon>
        <taxon>Gunneridae</taxon>
        <taxon>Pentapetalae</taxon>
        <taxon>Caryophyllales</taxon>
        <taxon>Caryophyllaceae</taxon>
        <taxon>Caryophylleae</taxon>
        <taxon>Saponaria</taxon>
    </lineage>
</organism>
<dbReference type="SUPFAM" id="SSF55455">
    <property type="entry name" value="SRF-like"/>
    <property type="match status" value="1"/>
</dbReference>
<comment type="caution">
    <text evidence="8">The sequence shown here is derived from an EMBL/GenBank/DDBJ whole genome shotgun (WGS) entry which is preliminary data.</text>
</comment>
<name>A0AAW1KWE6_SAPOF</name>
<dbReference type="InterPro" id="IPR033896">
    <property type="entry name" value="MEF2-like_N"/>
</dbReference>
<dbReference type="PROSITE" id="PS50066">
    <property type="entry name" value="MADS_BOX_2"/>
    <property type="match status" value="1"/>
</dbReference>
<dbReference type="PRINTS" id="PR00404">
    <property type="entry name" value="MADSDOMAIN"/>
</dbReference>
<dbReference type="PANTHER" id="PTHR48019">
    <property type="entry name" value="SERUM RESPONSE FACTOR HOMOLOG"/>
    <property type="match status" value="1"/>
</dbReference>
<dbReference type="GO" id="GO:0003700">
    <property type="term" value="F:DNA-binding transcription factor activity"/>
    <property type="evidence" value="ECO:0007669"/>
    <property type="project" value="InterPro"/>
</dbReference>
<evidence type="ECO:0000256" key="1">
    <source>
        <dbReference type="ARBA" id="ARBA00004123"/>
    </source>
</evidence>
<dbReference type="GO" id="GO:0000977">
    <property type="term" value="F:RNA polymerase II transcription regulatory region sequence-specific DNA binding"/>
    <property type="evidence" value="ECO:0007669"/>
    <property type="project" value="InterPro"/>
</dbReference>
<dbReference type="Gene3D" id="3.40.1810.10">
    <property type="entry name" value="Transcription factor, MADS-box"/>
    <property type="match status" value="1"/>
</dbReference>
<accession>A0AAW1KWE6</accession>
<dbReference type="Proteomes" id="UP001443914">
    <property type="component" value="Unassembled WGS sequence"/>
</dbReference>
<proteinExistence type="predicted"/>
<dbReference type="AlphaFoldDB" id="A0AAW1KWE6"/>
<evidence type="ECO:0000256" key="3">
    <source>
        <dbReference type="ARBA" id="ARBA00023125"/>
    </source>
</evidence>
<evidence type="ECO:0000256" key="2">
    <source>
        <dbReference type="ARBA" id="ARBA00023015"/>
    </source>
</evidence>
<evidence type="ECO:0000313" key="9">
    <source>
        <dbReference type="Proteomes" id="UP001443914"/>
    </source>
</evidence>
<sequence length="226" mass="26135">MGRGKIEMRRIENRTNRQVTFSKRRQGLLKKATELAILCDAQIGLIIFSGTNKLYTFPNTSSTGFIDQNLDQIVHRYLHAKGLQLPVLDNQEEMYQQVETLKEAIGVTEQNMRHYLAQDMGPLPLEELHKHEQQLESSLNLIRARKSQLMQQQLENLRRKEQMLQVDNGNMYRWLMGAGQEQLELPFFGVDEPSSSTVLQLATSSSSPQLYPYRLQSTHPNLQTYE</sequence>
<keyword evidence="3" id="KW-0238">DNA-binding</keyword>
<dbReference type="GO" id="GO:0045944">
    <property type="term" value="P:positive regulation of transcription by RNA polymerase II"/>
    <property type="evidence" value="ECO:0007669"/>
    <property type="project" value="InterPro"/>
</dbReference>
<evidence type="ECO:0000313" key="8">
    <source>
        <dbReference type="EMBL" id="KAK9724818.1"/>
    </source>
</evidence>
<reference evidence="8" key="1">
    <citation type="submission" date="2024-03" db="EMBL/GenBank/DDBJ databases">
        <title>WGS assembly of Saponaria officinalis var. Norfolk2.</title>
        <authorList>
            <person name="Jenkins J."/>
            <person name="Shu S."/>
            <person name="Grimwood J."/>
            <person name="Barry K."/>
            <person name="Goodstein D."/>
            <person name="Schmutz J."/>
            <person name="Leebens-Mack J."/>
            <person name="Osbourn A."/>
        </authorList>
    </citation>
    <scope>NUCLEOTIDE SEQUENCE [LARGE SCALE GENOMIC DNA]</scope>
    <source>
        <strain evidence="8">JIC</strain>
    </source>
</reference>
<dbReference type="InterPro" id="IPR002487">
    <property type="entry name" value="TF_Kbox"/>
</dbReference>
<dbReference type="Pfam" id="PF01486">
    <property type="entry name" value="K-box"/>
    <property type="match status" value="1"/>
</dbReference>
<dbReference type="EMBL" id="JBDFQZ010000005">
    <property type="protein sequence ID" value="KAK9724818.1"/>
    <property type="molecule type" value="Genomic_DNA"/>
</dbReference>
<protein>
    <submittedName>
        <fullName evidence="8">Uncharacterized protein</fullName>
    </submittedName>
</protein>
<evidence type="ECO:0000256" key="5">
    <source>
        <dbReference type="ARBA" id="ARBA00023242"/>
    </source>
</evidence>
<dbReference type="InterPro" id="IPR002100">
    <property type="entry name" value="TF_MADSbox"/>
</dbReference>
<keyword evidence="4" id="KW-0804">Transcription</keyword>
<comment type="subcellular location">
    <subcellularLocation>
        <location evidence="1">Nucleus</location>
    </subcellularLocation>
</comment>
<dbReference type="Pfam" id="PF00319">
    <property type="entry name" value="SRF-TF"/>
    <property type="match status" value="1"/>
</dbReference>
<feature type="domain" description="MADS-box" evidence="6">
    <location>
        <begin position="1"/>
        <end position="61"/>
    </location>
</feature>
<feature type="domain" description="K-box" evidence="7">
    <location>
        <begin position="91"/>
        <end position="182"/>
    </location>
</feature>